<reference evidence="7" key="1">
    <citation type="submission" date="2017-03" db="EMBL/GenBank/DDBJ databases">
        <authorList>
            <person name="Rodrigo-Torres L."/>
            <person name="Arahal R.D."/>
            <person name="Lucena T."/>
        </authorList>
    </citation>
    <scope>NUCLEOTIDE SEQUENCE [LARGE SCALE GENOMIC DNA]</scope>
    <source>
        <strain evidence="7">CECT 8411</strain>
    </source>
</reference>
<feature type="transmembrane region" description="Helical" evidence="5">
    <location>
        <begin position="6"/>
        <end position="28"/>
    </location>
</feature>
<dbReference type="Gene3D" id="1.20.120.550">
    <property type="entry name" value="Membrane associated eicosanoid/glutathione metabolism-like domain"/>
    <property type="match status" value="1"/>
</dbReference>
<dbReference type="OrthoDB" id="7619858at2"/>
<dbReference type="Pfam" id="PF01124">
    <property type="entry name" value="MAPEG"/>
    <property type="match status" value="1"/>
</dbReference>
<evidence type="ECO:0000256" key="4">
    <source>
        <dbReference type="ARBA" id="ARBA00023136"/>
    </source>
</evidence>
<sequence>MEQFPQIALVVTAIFVLMSIPMAIAVGVRRTKTGISLLHGEDESLLRLMRAHGNFIEYVPLALLALAGAEIAGTAPWLVAACGAVLLLARLIHYFSLSTSVNGKGRAVGAALTTLAMLVLALAILWQLWIGN</sequence>
<keyword evidence="3 5" id="KW-1133">Transmembrane helix</keyword>
<evidence type="ECO:0000256" key="5">
    <source>
        <dbReference type="SAM" id="Phobius"/>
    </source>
</evidence>
<dbReference type="InterPro" id="IPR023352">
    <property type="entry name" value="MAPEG-like_dom_sf"/>
</dbReference>
<name>A0A1X6Z560_9RHOB</name>
<evidence type="ECO:0000256" key="3">
    <source>
        <dbReference type="ARBA" id="ARBA00022989"/>
    </source>
</evidence>
<accession>A0A1X6Z560</accession>
<feature type="transmembrane region" description="Helical" evidence="5">
    <location>
        <begin position="75"/>
        <end position="95"/>
    </location>
</feature>
<dbReference type="EMBL" id="FWFP01000004">
    <property type="protein sequence ID" value="SLN40471.1"/>
    <property type="molecule type" value="Genomic_DNA"/>
</dbReference>
<dbReference type="RefSeq" id="WP_085822343.1">
    <property type="nucleotide sequence ID" value="NZ_FWFP01000004.1"/>
</dbReference>
<dbReference type="PANTHER" id="PTHR35814:SF1">
    <property type="entry name" value="GLUTATHIONE S-TRANSFERASE-RELATED"/>
    <property type="match status" value="1"/>
</dbReference>
<feature type="transmembrane region" description="Helical" evidence="5">
    <location>
        <begin position="107"/>
        <end position="129"/>
    </location>
</feature>
<evidence type="ECO:0000313" key="7">
    <source>
        <dbReference type="Proteomes" id="UP000193778"/>
    </source>
</evidence>
<protein>
    <submittedName>
        <fullName evidence="6">Inner membrane protein YecN</fullName>
    </submittedName>
</protein>
<dbReference type="AlphaFoldDB" id="A0A1X6Z560"/>
<keyword evidence="4 5" id="KW-0472">Membrane</keyword>
<dbReference type="GO" id="GO:0016020">
    <property type="term" value="C:membrane"/>
    <property type="evidence" value="ECO:0007669"/>
    <property type="project" value="UniProtKB-SubCell"/>
</dbReference>
<dbReference type="Proteomes" id="UP000193778">
    <property type="component" value="Unassembled WGS sequence"/>
</dbReference>
<gene>
    <name evidence="6" type="primary">yecN_2</name>
    <name evidence="6" type="ORF">RUM8411_01824</name>
</gene>
<dbReference type="SUPFAM" id="SSF161084">
    <property type="entry name" value="MAPEG domain-like"/>
    <property type="match status" value="1"/>
</dbReference>
<keyword evidence="2 5" id="KW-0812">Transmembrane</keyword>
<evidence type="ECO:0000313" key="6">
    <source>
        <dbReference type="EMBL" id="SLN40471.1"/>
    </source>
</evidence>
<comment type="subcellular location">
    <subcellularLocation>
        <location evidence="1">Membrane</location>
    </subcellularLocation>
</comment>
<evidence type="ECO:0000256" key="2">
    <source>
        <dbReference type="ARBA" id="ARBA00022692"/>
    </source>
</evidence>
<evidence type="ECO:0000256" key="1">
    <source>
        <dbReference type="ARBA" id="ARBA00004370"/>
    </source>
</evidence>
<organism evidence="6 7">
    <name type="scientific">Ruegeria meonggei</name>
    <dbReference type="NCBI Taxonomy" id="1446476"/>
    <lineage>
        <taxon>Bacteria</taxon>
        <taxon>Pseudomonadati</taxon>
        <taxon>Pseudomonadota</taxon>
        <taxon>Alphaproteobacteria</taxon>
        <taxon>Rhodobacterales</taxon>
        <taxon>Roseobacteraceae</taxon>
        <taxon>Ruegeria</taxon>
    </lineage>
</organism>
<keyword evidence="7" id="KW-1185">Reference proteome</keyword>
<proteinExistence type="predicted"/>
<dbReference type="PANTHER" id="PTHR35814">
    <property type="match status" value="1"/>
</dbReference>
<dbReference type="InterPro" id="IPR001129">
    <property type="entry name" value="Membr-assoc_MAPEG"/>
</dbReference>